<accession>A0A7C2B3X3</accession>
<dbReference type="EMBL" id="DSJL01000006">
    <property type="protein sequence ID" value="HEF64384.1"/>
    <property type="molecule type" value="Genomic_DNA"/>
</dbReference>
<name>A0A7C2B3X3_THERO</name>
<organism evidence="1">
    <name type="scientific">Thermomicrobium roseum</name>
    <dbReference type="NCBI Taxonomy" id="500"/>
    <lineage>
        <taxon>Bacteria</taxon>
        <taxon>Pseudomonadati</taxon>
        <taxon>Thermomicrobiota</taxon>
        <taxon>Thermomicrobia</taxon>
        <taxon>Thermomicrobiales</taxon>
        <taxon>Thermomicrobiaceae</taxon>
        <taxon>Thermomicrobium</taxon>
    </lineage>
</organism>
<evidence type="ECO:0000313" key="1">
    <source>
        <dbReference type="EMBL" id="HEF64384.1"/>
    </source>
</evidence>
<sequence length="350" mass="39617">MPLFTAPPAPRLARFVAPHRETLAQRLARAATPADRRVRSLLEAWFVRLPEAAQTDVRSRLWERDRRLALAAFWELYLHELLLRLGYEPTPHPVLPAARPRPDFLAVGQGESLYVEALVHGPPTEVWRAERRLYPILDVLHEFACSGWFLTLGRVECGHSTPPLRDLRLVIAEWLESLSPEKDEARLEWRRNGWTVELRANRSLPAPARDLPTSEPAPATSLRTLASKLQAKAKRYRSLDYPLLLALCISRPLSEATLAESLPRIVAGLPSWVMGVLVASGLDPWTIATTPLRLVRRGDAPPLTTGFFAALERIGARQLTPELMEIDEPWRIFNLWPHWPADPLAEEECT</sequence>
<protein>
    <submittedName>
        <fullName evidence="1">Uncharacterized protein</fullName>
    </submittedName>
</protein>
<proteinExistence type="predicted"/>
<dbReference type="AlphaFoldDB" id="A0A7C2B3X3"/>
<comment type="caution">
    <text evidence="1">The sequence shown here is derived from an EMBL/GenBank/DDBJ whole genome shotgun (WGS) entry which is preliminary data.</text>
</comment>
<gene>
    <name evidence="1" type="ORF">ENP47_02065</name>
</gene>
<reference evidence="1" key="1">
    <citation type="journal article" date="2020" name="mSystems">
        <title>Genome- and Community-Level Interaction Insights into Carbon Utilization and Element Cycling Functions of Hydrothermarchaeota in Hydrothermal Sediment.</title>
        <authorList>
            <person name="Zhou Z."/>
            <person name="Liu Y."/>
            <person name="Xu W."/>
            <person name="Pan J."/>
            <person name="Luo Z.H."/>
            <person name="Li M."/>
        </authorList>
    </citation>
    <scope>NUCLEOTIDE SEQUENCE [LARGE SCALE GENOMIC DNA]</scope>
    <source>
        <strain evidence="1">SpSt-222</strain>
    </source>
</reference>